<dbReference type="RefSeq" id="WP_093469933.1">
    <property type="nucleotide sequence ID" value="NZ_FNST01000002.1"/>
</dbReference>
<dbReference type="InterPro" id="IPR003018">
    <property type="entry name" value="GAF"/>
</dbReference>
<accession>A0A1H5CAI5</accession>
<dbReference type="EMBL" id="FNST01000002">
    <property type="protein sequence ID" value="SED63625.1"/>
    <property type="molecule type" value="Genomic_DNA"/>
</dbReference>
<sequence>MVTTPAHGSAPSLDTVVGLLDALASDARGHEVEGLADALVSKVSPEGAERVRASTRRLREVLDRRLRRERELIALYGTACDLAQIRDVGTALDSIVRRAHDVVPSADAVYLCLRSESSDGFYVKASVGLTSPAFMHVEVPSGCGMSSVIERTRAPLQIQRYNRSTGFRHDSELDRALADDGLVSVLGTPFMLRGEVMGILFAANRIERVFSKEEISLLTAFADHAAVALHNARLFAGLEEEHRAVASHVTAMKRSAQLHDSLTDLVISGADVTDVADALADVFAEDLLLVGKNNEVTSVRGRPVTAGEECEHAHAQYGRAVPSEISEDIMASQRSGHCVVNKATRCARYVAAIPSGHTYLGALVLHTTHGLTDLDVRTLERAAQIVALLTLREQAIGDAEERVRGELLEELLSSAKPLRESTKLFAHSRHFDVARPHVVVAVALPDSPRIEARQAVRETALAEGGLGGEYNRSLVAVLPGDDPGAMAVRVRRRLCAATDGPVLVCAADAADPRTGELAAQASVTVRCLQLLQALGQRGAAATTRDFALYSLLLDPQRDTQLKTFLGSTLGKLQVYDQEHGSDLIRTLTVFFATGSSAAQTARELYVHPNTVIKRLDRVGSLLGSDWQAEPRALQLRIALHLHDLFGKICELEDR</sequence>
<reference evidence="3" key="1">
    <citation type="submission" date="2016-10" db="EMBL/GenBank/DDBJ databases">
        <authorList>
            <person name="Varghese N."/>
            <person name="Submissions S."/>
        </authorList>
    </citation>
    <scope>NUCLEOTIDE SEQUENCE [LARGE SCALE GENOMIC DNA]</scope>
    <source>
        <strain evidence="3">DSM 40318</strain>
    </source>
</reference>
<dbReference type="Gene3D" id="3.30.450.40">
    <property type="match status" value="1"/>
</dbReference>
<dbReference type="InterPro" id="IPR042070">
    <property type="entry name" value="PucR_C-HTH_sf"/>
</dbReference>
<dbReference type="Pfam" id="PF01590">
    <property type="entry name" value="GAF"/>
    <property type="match status" value="1"/>
</dbReference>
<dbReference type="AlphaFoldDB" id="A0A1H5CAI5"/>
<dbReference type="Pfam" id="PF13556">
    <property type="entry name" value="HTH_30"/>
    <property type="match status" value="1"/>
</dbReference>
<dbReference type="PANTHER" id="PTHR33744">
    <property type="entry name" value="CARBOHYDRATE DIACID REGULATOR"/>
    <property type="match status" value="1"/>
</dbReference>
<dbReference type="InterPro" id="IPR029016">
    <property type="entry name" value="GAF-like_dom_sf"/>
</dbReference>
<name>A0A1H5CAI5_STRMJ</name>
<evidence type="ECO:0000259" key="1">
    <source>
        <dbReference type="SMART" id="SM00065"/>
    </source>
</evidence>
<dbReference type="PANTHER" id="PTHR33744:SF1">
    <property type="entry name" value="DNA-BINDING TRANSCRIPTIONAL ACTIVATOR ADER"/>
    <property type="match status" value="1"/>
</dbReference>
<gene>
    <name evidence="2" type="ORF">SAMN04490356_9307</name>
</gene>
<dbReference type="InterPro" id="IPR025736">
    <property type="entry name" value="PucR_C-HTH_dom"/>
</dbReference>
<evidence type="ECO:0000313" key="2">
    <source>
        <dbReference type="EMBL" id="SED63625.1"/>
    </source>
</evidence>
<dbReference type="SMART" id="SM00065">
    <property type="entry name" value="GAF"/>
    <property type="match status" value="1"/>
</dbReference>
<dbReference type="Gene3D" id="1.10.10.2840">
    <property type="entry name" value="PucR C-terminal helix-turn-helix domain"/>
    <property type="match status" value="1"/>
</dbReference>
<protein>
    <submittedName>
        <fullName evidence="2">GAF domain-containing protein</fullName>
    </submittedName>
</protein>
<dbReference type="SUPFAM" id="SSF55781">
    <property type="entry name" value="GAF domain-like"/>
    <property type="match status" value="1"/>
</dbReference>
<evidence type="ECO:0000313" key="3">
    <source>
        <dbReference type="Proteomes" id="UP000198609"/>
    </source>
</evidence>
<proteinExistence type="predicted"/>
<dbReference type="InterPro" id="IPR051448">
    <property type="entry name" value="CdaR-like_regulators"/>
</dbReference>
<keyword evidence="3" id="KW-1185">Reference proteome</keyword>
<organism evidence="2 3">
    <name type="scientific">Streptomyces melanosporofaciens</name>
    <dbReference type="NCBI Taxonomy" id="67327"/>
    <lineage>
        <taxon>Bacteria</taxon>
        <taxon>Bacillati</taxon>
        <taxon>Actinomycetota</taxon>
        <taxon>Actinomycetes</taxon>
        <taxon>Kitasatosporales</taxon>
        <taxon>Streptomycetaceae</taxon>
        <taxon>Streptomyces</taxon>
        <taxon>Streptomyces violaceusniger group</taxon>
    </lineage>
</organism>
<dbReference type="Proteomes" id="UP000198609">
    <property type="component" value="Unassembled WGS sequence"/>
</dbReference>
<feature type="domain" description="GAF" evidence="1">
    <location>
        <begin position="87"/>
        <end position="239"/>
    </location>
</feature>